<dbReference type="Gene3D" id="1.10.287.1490">
    <property type="match status" value="1"/>
</dbReference>
<accession>A0ABU3YNQ8</accession>
<feature type="coiled-coil region" evidence="1">
    <location>
        <begin position="11"/>
        <end position="45"/>
    </location>
</feature>
<gene>
    <name evidence="2" type="ORF">R1523_18395</name>
</gene>
<reference evidence="3" key="1">
    <citation type="journal article" date="2023" name="Int. J. Mol. Sci.">
        <title>Genomic and Metabolic Characterization of Plant Growth-Promoting Rhizobacteria Isolated from Nodules of Clovers Grown in Non-Farmed Soil.</title>
        <authorList>
            <person name="Wojcik M."/>
            <person name="Koper P."/>
            <person name="Zebracki K."/>
            <person name="Marczak M."/>
            <person name="Mazur A."/>
        </authorList>
    </citation>
    <scope>NUCLEOTIDE SEQUENCE [LARGE SCALE GENOMIC DNA]</scope>
    <source>
        <strain evidence="3">KB12</strain>
    </source>
</reference>
<comment type="caution">
    <text evidence="2">The sequence shown here is derived from an EMBL/GenBank/DDBJ whole genome shotgun (WGS) entry which is preliminary data.</text>
</comment>
<proteinExistence type="predicted"/>
<dbReference type="Proteomes" id="UP001187203">
    <property type="component" value="Unassembled WGS sequence"/>
</dbReference>
<evidence type="ECO:0000313" key="3">
    <source>
        <dbReference type="Proteomes" id="UP001187203"/>
    </source>
</evidence>
<evidence type="ECO:0000313" key="2">
    <source>
        <dbReference type="EMBL" id="MDV4187465.1"/>
    </source>
</evidence>
<keyword evidence="3" id="KW-1185">Reference proteome</keyword>
<dbReference type="RefSeq" id="WP_317276489.1">
    <property type="nucleotide sequence ID" value="NZ_JAWJWH010000010.1"/>
</dbReference>
<organism evidence="2 3">
    <name type="scientific">Rhizobium brockwellii</name>
    <dbReference type="NCBI Taxonomy" id="3019932"/>
    <lineage>
        <taxon>Bacteria</taxon>
        <taxon>Pseudomonadati</taxon>
        <taxon>Pseudomonadota</taxon>
        <taxon>Alphaproteobacteria</taxon>
        <taxon>Hyphomicrobiales</taxon>
        <taxon>Rhizobiaceae</taxon>
        <taxon>Rhizobium/Agrobacterium group</taxon>
        <taxon>Rhizobium</taxon>
    </lineage>
</organism>
<dbReference type="EMBL" id="JAWJWI010000009">
    <property type="protein sequence ID" value="MDV4187465.1"/>
    <property type="molecule type" value="Genomic_DNA"/>
</dbReference>
<evidence type="ECO:0000256" key="1">
    <source>
        <dbReference type="SAM" id="Coils"/>
    </source>
</evidence>
<sequence>MRRISQPDKTIARLETELANLNASREKLLAQRGAAIDELDKARADRRESLGQNADIVATSAAVRDLKARIMDLDELLGDVDHDISEMSERLTRERGVHDRNERADALEKIASATEKCARDVEVAVAGLKSAVIALRAELPEDIKLWPTHYAHRPIGSVDEDKLTASPRELVAGVLADALAQALPDLFDVSRDDYYRSALSRIMMPKGPRADWGSDETTQPLTAVEACEALISERLRELANEIRSGSIGSASDRVRPQVTYLKDPTASRPPDEQVFVTASLSYFATSAGAPLICGRGRAHMLPKPVADLAISRELGHRMSSPEGIEAFEEEKRRRERIRGNGDGAIRHDDCVALGDVLGLRASADEIAEVERAIG</sequence>
<name>A0ABU3YNQ8_9HYPH</name>
<protein>
    <submittedName>
        <fullName evidence="2">Uncharacterized protein</fullName>
    </submittedName>
</protein>
<keyword evidence="1" id="KW-0175">Coiled coil</keyword>